<name>A0A7W6ZZS4_9HYPH</name>
<gene>
    <name evidence="2" type="ORF">GGE60_005900</name>
</gene>
<dbReference type="EMBL" id="JACIIG010000036">
    <property type="protein sequence ID" value="MBB4571734.1"/>
    <property type="molecule type" value="Genomic_DNA"/>
</dbReference>
<proteinExistence type="predicted"/>
<evidence type="ECO:0000313" key="3">
    <source>
        <dbReference type="Proteomes" id="UP000543836"/>
    </source>
</evidence>
<dbReference type="RefSeq" id="WP_051264276.1">
    <property type="nucleotide sequence ID" value="NZ_JACIIG010000036.1"/>
</dbReference>
<organism evidence="2 3">
    <name type="scientific">Rhizobium leucaenae</name>
    <dbReference type="NCBI Taxonomy" id="29450"/>
    <lineage>
        <taxon>Bacteria</taxon>
        <taxon>Pseudomonadati</taxon>
        <taxon>Pseudomonadota</taxon>
        <taxon>Alphaproteobacteria</taxon>
        <taxon>Hyphomicrobiales</taxon>
        <taxon>Rhizobiaceae</taxon>
        <taxon>Rhizobium/Agrobacterium group</taxon>
        <taxon>Rhizobium</taxon>
    </lineage>
</organism>
<dbReference type="Gene3D" id="3.40.50.300">
    <property type="entry name" value="P-loop containing nucleotide triphosphate hydrolases"/>
    <property type="match status" value="1"/>
</dbReference>
<keyword evidence="3" id="KW-1185">Reference proteome</keyword>
<dbReference type="Proteomes" id="UP000543836">
    <property type="component" value="Unassembled WGS sequence"/>
</dbReference>
<dbReference type="Pfam" id="PF13481">
    <property type="entry name" value="AAA_25"/>
    <property type="match status" value="1"/>
</dbReference>
<evidence type="ECO:0000313" key="2">
    <source>
        <dbReference type="EMBL" id="MBB4571734.1"/>
    </source>
</evidence>
<dbReference type="InterPro" id="IPR027417">
    <property type="entry name" value="P-loop_NTPase"/>
</dbReference>
<dbReference type="AlphaFoldDB" id="A0A7W6ZZS4"/>
<evidence type="ECO:0000256" key="1">
    <source>
        <dbReference type="SAM" id="MobiDB-lite"/>
    </source>
</evidence>
<comment type="caution">
    <text evidence="2">The sequence shown here is derived from an EMBL/GenBank/DDBJ whole genome shotgun (WGS) entry which is preliminary data.</text>
</comment>
<feature type="region of interest" description="Disordered" evidence="1">
    <location>
        <begin position="56"/>
        <end position="79"/>
    </location>
</feature>
<reference evidence="2 3" key="1">
    <citation type="submission" date="2020-08" db="EMBL/GenBank/DDBJ databases">
        <title>Genomic Encyclopedia of Type Strains, Phase IV (KMG-V): Genome sequencing to study the core and pangenomes of soil and plant-associated prokaryotes.</title>
        <authorList>
            <person name="Whitman W."/>
        </authorList>
    </citation>
    <scope>NUCLEOTIDE SEQUENCE [LARGE SCALE GENOMIC DNA]</scope>
    <source>
        <strain evidence="2 3">SEMIA 492</strain>
    </source>
</reference>
<sequence>MTSSIASKAPKPLTITEAFATGDINEIAAIYYGVLDRIIDHQHASADIVVAPAKEDGQPDWDQASPLNLEKPSSDSGPADMAEARRWAILIDDIDACDGGTSLLLNIDPASGEPIIEQIAGPNTDRDIAIRVLCRDIAAKPTRKPFELGKLAQGILDAWEASKAPPPAANDNEPAIDPRLIAFGDAYGGEIRGTTLFGATVDGKRGQISFSAAGQAWLYTINGASRISLPKKTPGAISATSWKLLDPKSIPPREWLYGHHYIRKFVSVTVSPGGVGKTSLGMGEALSMATGRELFGAKVHQRSRVWIWNGEDPQEELDRRLTAACLHYGIAAHEIDGMLFVDSGRNMPLITARQTKDGAQIAMPVVDRLCEEIASKGIDVMIVDPFVSSHAITENDNMAMDAVVKQAWATIADRTNCSIDLVHHAKKMGGQEVTAESARGGVALIGAARAARVLNPMTADEAKSVNVENRRLHFRETDAKSNLAPPSEKSIWYKMQGHDLGNATNERPADNVGVATVWLWPSATEGLKVSDLLAVQKIINAGSYKDSVQAANWAGHAVAEALGLDAETNKGRIKALLKVWKASGALVVEQKEDSNRKLTPHIVVGEWAYDT</sequence>
<protein>
    <submittedName>
        <fullName evidence="2">Uncharacterized protein</fullName>
    </submittedName>
</protein>
<accession>A0A7W6ZZS4</accession>